<dbReference type="Pfam" id="PF00069">
    <property type="entry name" value="Pkinase"/>
    <property type="match status" value="1"/>
</dbReference>
<dbReference type="GO" id="GO:0030154">
    <property type="term" value="P:cell differentiation"/>
    <property type="evidence" value="ECO:0007669"/>
    <property type="project" value="UniProtKB-KW"/>
</dbReference>
<evidence type="ECO:0000256" key="9">
    <source>
        <dbReference type="ARBA" id="ARBA00022782"/>
    </source>
</evidence>
<comment type="cofactor">
    <cofactor evidence="1">
        <name>Mg(2+)</name>
        <dbReference type="ChEBI" id="CHEBI:18420"/>
    </cofactor>
</comment>
<dbReference type="GO" id="GO:0005737">
    <property type="term" value="C:cytoplasm"/>
    <property type="evidence" value="ECO:0007669"/>
    <property type="project" value="TreeGrafter"/>
</dbReference>
<evidence type="ECO:0000256" key="1">
    <source>
        <dbReference type="ARBA" id="ARBA00001946"/>
    </source>
</evidence>
<keyword evidence="3" id="KW-0723">Serine/threonine-protein kinase</keyword>
<evidence type="ECO:0000313" key="16">
    <source>
        <dbReference type="Proteomes" id="UP001142055"/>
    </source>
</evidence>
<keyword evidence="10 13" id="KW-0067">ATP-binding</keyword>
<dbReference type="FunFam" id="3.30.200.20:FF:000042">
    <property type="entry name" value="Aurora kinase A"/>
    <property type="match status" value="1"/>
</dbReference>
<protein>
    <recommendedName>
        <fullName evidence="14">Protein kinase domain-containing protein</fullName>
    </recommendedName>
</protein>
<dbReference type="GO" id="GO:0046872">
    <property type="term" value="F:metal ion binding"/>
    <property type="evidence" value="ECO:0007669"/>
    <property type="project" value="UniProtKB-KW"/>
</dbReference>
<dbReference type="SUPFAM" id="SSF56112">
    <property type="entry name" value="Protein kinase-like (PK-like)"/>
    <property type="match status" value="1"/>
</dbReference>
<dbReference type="GO" id="GO:0050321">
    <property type="term" value="F:tau-protein kinase activity"/>
    <property type="evidence" value="ECO:0007669"/>
    <property type="project" value="TreeGrafter"/>
</dbReference>
<dbReference type="PANTHER" id="PTHR24346:SF102">
    <property type="entry name" value="TESTIS-SPECIFIC SERINE_THREONINE-PROTEIN KINASE 1"/>
    <property type="match status" value="1"/>
</dbReference>
<evidence type="ECO:0000256" key="11">
    <source>
        <dbReference type="ARBA" id="ARBA00022842"/>
    </source>
</evidence>
<dbReference type="InterPro" id="IPR000719">
    <property type="entry name" value="Prot_kinase_dom"/>
</dbReference>
<evidence type="ECO:0000256" key="7">
    <source>
        <dbReference type="ARBA" id="ARBA00022741"/>
    </source>
</evidence>
<evidence type="ECO:0000256" key="5">
    <source>
        <dbReference type="ARBA" id="ARBA00022679"/>
    </source>
</evidence>
<keyword evidence="9" id="KW-0221">Differentiation</keyword>
<keyword evidence="5" id="KW-0808">Transferase</keyword>
<comment type="caution">
    <text evidence="15">The sequence shown here is derived from an EMBL/GenBank/DDBJ whole genome shotgun (WGS) entry which is preliminary data.</text>
</comment>
<evidence type="ECO:0000256" key="13">
    <source>
        <dbReference type="PROSITE-ProRule" id="PRU10141"/>
    </source>
</evidence>
<evidence type="ECO:0000313" key="15">
    <source>
        <dbReference type="EMBL" id="KAJ6224655.1"/>
    </source>
</evidence>
<keyword evidence="4" id="KW-0597">Phosphoprotein</keyword>
<keyword evidence="11" id="KW-0460">Magnesium</keyword>
<organism evidence="15 16">
    <name type="scientific">Blomia tropicalis</name>
    <name type="common">Mite</name>
    <dbReference type="NCBI Taxonomy" id="40697"/>
    <lineage>
        <taxon>Eukaryota</taxon>
        <taxon>Metazoa</taxon>
        <taxon>Ecdysozoa</taxon>
        <taxon>Arthropoda</taxon>
        <taxon>Chelicerata</taxon>
        <taxon>Arachnida</taxon>
        <taxon>Acari</taxon>
        <taxon>Acariformes</taxon>
        <taxon>Sarcoptiformes</taxon>
        <taxon>Astigmata</taxon>
        <taxon>Glycyphagoidea</taxon>
        <taxon>Echimyopodidae</taxon>
        <taxon>Blomia</taxon>
    </lineage>
</organism>
<evidence type="ECO:0000256" key="4">
    <source>
        <dbReference type="ARBA" id="ARBA00022553"/>
    </source>
</evidence>
<dbReference type="GO" id="GO:0005524">
    <property type="term" value="F:ATP binding"/>
    <property type="evidence" value="ECO:0007669"/>
    <property type="project" value="UniProtKB-UniRule"/>
</dbReference>
<dbReference type="Proteomes" id="UP001142055">
    <property type="component" value="Chromosome 1"/>
</dbReference>
<gene>
    <name evidence="15" type="ORF">RDWZM_003200</name>
</gene>
<evidence type="ECO:0000256" key="12">
    <source>
        <dbReference type="ARBA" id="ARBA00022871"/>
    </source>
</evidence>
<keyword evidence="12" id="KW-0744">Spermatogenesis</keyword>
<dbReference type="GO" id="GO:0035556">
    <property type="term" value="P:intracellular signal transduction"/>
    <property type="evidence" value="ECO:0007669"/>
    <property type="project" value="TreeGrafter"/>
</dbReference>
<dbReference type="PANTHER" id="PTHR24346">
    <property type="entry name" value="MAP/MICROTUBULE AFFINITY-REGULATING KINASE"/>
    <property type="match status" value="1"/>
</dbReference>
<feature type="domain" description="Protein kinase" evidence="14">
    <location>
        <begin position="30"/>
        <end position="291"/>
    </location>
</feature>
<evidence type="ECO:0000256" key="10">
    <source>
        <dbReference type="ARBA" id="ARBA00022840"/>
    </source>
</evidence>
<reference evidence="15" key="1">
    <citation type="submission" date="2022-12" db="EMBL/GenBank/DDBJ databases">
        <title>Genome assemblies of Blomia tropicalis.</title>
        <authorList>
            <person name="Cui Y."/>
        </authorList>
    </citation>
    <scope>NUCLEOTIDE SEQUENCE</scope>
    <source>
        <tissue evidence="15">Adult mites</tissue>
    </source>
</reference>
<sequence>MSKSRRTRVDTTKKAEIDEKTQAVFLKKGYSVDTMLGAGSFGEVYKGTKLNTGETVAVKMMNLTKMSDKFKKRFLPRELASLMEMRHENIIRVYDIFRSNRRIYVFMEFASNGDLARYLKQYGPLSEARSRIWFVQIARALFYLHEEMFTAHRDNKIDNILLGQSWTAKLTDFGFATDATVDADGNPVLSATYCGTLPYYAPQIVRKTPYNAFKADVWAHGVVLYAMTHNRFPFHFKDPKQMVKEQTDEKYRTSRLSTKLSDSLREILLAMLEPDEDKRFTMKQVLEHEWSIQANGTEELSPN</sequence>
<dbReference type="GO" id="GO:0000226">
    <property type="term" value="P:microtubule cytoskeleton organization"/>
    <property type="evidence" value="ECO:0007669"/>
    <property type="project" value="TreeGrafter"/>
</dbReference>
<keyword evidence="2" id="KW-0217">Developmental protein</keyword>
<keyword evidence="8" id="KW-0418">Kinase</keyword>
<keyword evidence="6" id="KW-0479">Metal-binding</keyword>
<accession>A0A9Q0MEZ5</accession>
<dbReference type="Gene3D" id="1.10.510.10">
    <property type="entry name" value="Transferase(Phosphotransferase) domain 1"/>
    <property type="match status" value="1"/>
</dbReference>
<dbReference type="PROSITE" id="PS50011">
    <property type="entry name" value="PROTEIN_KINASE_DOM"/>
    <property type="match status" value="1"/>
</dbReference>
<dbReference type="OMA" id="GCLCNMI"/>
<evidence type="ECO:0000256" key="6">
    <source>
        <dbReference type="ARBA" id="ARBA00022723"/>
    </source>
</evidence>
<keyword evidence="16" id="KW-1185">Reference proteome</keyword>
<dbReference type="OrthoDB" id="541276at2759"/>
<dbReference type="PIRSF" id="PIRSF000654">
    <property type="entry name" value="Integrin-linked_kinase"/>
    <property type="match status" value="1"/>
</dbReference>
<evidence type="ECO:0000259" key="14">
    <source>
        <dbReference type="PROSITE" id="PS50011"/>
    </source>
</evidence>
<evidence type="ECO:0000256" key="2">
    <source>
        <dbReference type="ARBA" id="ARBA00022473"/>
    </source>
</evidence>
<evidence type="ECO:0000256" key="3">
    <source>
        <dbReference type="ARBA" id="ARBA00022527"/>
    </source>
</evidence>
<dbReference type="GO" id="GO:0007283">
    <property type="term" value="P:spermatogenesis"/>
    <property type="evidence" value="ECO:0007669"/>
    <property type="project" value="UniProtKB-KW"/>
</dbReference>
<dbReference type="FunFam" id="1.10.510.10:FF:000571">
    <property type="entry name" value="Maternal embryonic leucine zipper kinase"/>
    <property type="match status" value="1"/>
</dbReference>
<evidence type="ECO:0000256" key="8">
    <source>
        <dbReference type="ARBA" id="ARBA00022777"/>
    </source>
</evidence>
<name>A0A9Q0MEZ5_BLOTA</name>
<proteinExistence type="predicted"/>
<keyword evidence="7 13" id="KW-0547">Nucleotide-binding</keyword>
<feature type="binding site" evidence="13">
    <location>
        <position position="59"/>
    </location>
    <ligand>
        <name>ATP</name>
        <dbReference type="ChEBI" id="CHEBI:30616"/>
    </ligand>
</feature>
<dbReference type="AlphaFoldDB" id="A0A9Q0MEZ5"/>
<dbReference type="InterPro" id="IPR017441">
    <property type="entry name" value="Protein_kinase_ATP_BS"/>
</dbReference>
<dbReference type="PROSITE" id="PS00107">
    <property type="entry name" value="PROTEIN_KINASE_ATP"/>
    <property type="match status" value="1"/>
</dbReference>
<dbReference type="InterPro" id="IPR011009">
    <property type="entry name" value="Kinase-like_dom_sf"/>
</dbReference>
<dbReference type="EMBL" id="JAPWDV010000001">
    <property type="protein sequence ID" value="KAJ6224655.1"/>
    <property type="molecule type" value="Genomic_DNA"/>
</dbReference>